<dbReference type="EMBL" id="SRRZ01000248">
    <property type="protein sequence ID" value="NQE38542.1"/>
    <property type="molecule type" value="Genomic_DNA"/>
</dbReference>
<proteinExistence type="predicted"/>
<accession>A0ABX2D7B9</accession>
<comment type="caution">
    <text evidence="1">The sequence shown here is derived from an EMBL/GenBank/DDBJ whole genome shotgun (WGS) entry which is preliminary data.</text>
</comment>
<keyword evidence="2" id="KW-1185">Reference proteome</keyword>
<evidence type="ECO:0000313" key="2">
    <source>
        <dbReference type="Proteomes" id="UP000702425"/>
    </source>
</evidence>
<reference evidence="1 2" key="1">
    <citation type="journal article" date="2020" name="Sci. Rep.">
        <title>A novel cyanobacterial geosmin producer, revising GeoA distribution and dispersion patterns in Bacteria.</title>
        <authorList>
            <person name="Churro C."/>
            <person name="Semedo-Aguiar A.P."/>
            <person name="Silva A.D."/>
            <person name="Pereira-Leal J.B."/>
            <person name="Leite R.B."/>
        </authorList>
    </citation>
    <scope>NUCLEOTIDE SEQUENCE [LARGE SCALE GENOMIC DNA]</scope>
    <source>
        <strain evidence="1 2">IPMA8</strain>
    </source>
</reference>
<evidence type="ECO:0000313" key="1">
    <source>
        <dbReference type="EMBL" id="NQE38542.1"/>
    </source>
</evidence>
<name>A0ABX2D7B9_9CYAN</name>
<protein>
    <submittedName>
        <fullName evidence="1">Uncharacterized protein</fullName>
    </submittedName>
</protein>
<dbReference type="Proteomes" id="UP000702425">
    <property type="component" value="Unassembled WGS sequence"/>
</dbReference>
<gene>
    <name evidence="1" type="ORF">E5S67_06327</name>
</gene>
<sequence>MQVLVKKLGDTNKSESKPIAQGLVNTRSWGFQASLTVNILSEQLPAIPTTMACRRAMGENIKIFESRDRMSALIYSVASFNPVHGVNSSDRPPCYLLPKQLH</sequence>
<organism evidence="1 2">
    <name type="scientific">Microcoleus asticus IPMA8</name>
    <dbReference type="NCBI Taxonomy" id="2563858"/>
    <lineage>
        <taxon>Bacteria</taxon>
        <taxon>Bacillati</taxon>
        <taxon>Cyanobacteriota</taxon>
        <taxon>Cyanophyceae</taxon>
        <taxon>Oscillatoriophycideae</taxon>
        <taxon>Oscillatoriales</taxon>
        <taxon>Microcoleaceae</taxon>
        <taxon>Microcoleus</taxon>
        <taxon>Microcoleus asticus</taxon>
    </lineage>
</organism>
<dbReference type="RefSeq" id="WP_172193328.1">
    <property type="nucleotide sequence ID" value="NZ_CAWPPK010000166.1"/>
</dbReference>